<name>A0ABT2ENH4_9BACT</name>
<evidence type="ECO:0000313" key="2">
    <source>
        <dbReference type="Proteomes" id="UP001204798"/>
    </source>
</evidence>
<accession>A0ABT2ENH4</accession>
<proteinExistence type="predicted"/>
<dbReference type="EMBL" id="JANUCP010000003">
    <property type="protein sequence ID" value="MCS3919508.1"/>
    <property type="molecule type" value="Genomic_DNA"/>
</dbReference>
<keyword evidence="2" id="KW-1185">Reference proteome</keyword>
<evidence type="ECO:0000313" key="1">
    <source>
        <dbReference type="EMBL" id="MCS3919508.1"/>
    </source>
</evidence>
<dbReference type="Proteomes" id="UP001204798">
    <property type="component" value="Unassembled WGS sequence"/>
</dbReference>
<sequence length="127" mass="15617">MAQTTSKNAGAPSKWLHWYEHHLRFWLQFMRKYRRCEPEEADIVLFNREKLAQAMKRQPDGLTKEERKRLRELDRELKAHAHWMAKALPDLPKIRRRLKPPRSHWWWFLDKLAEREKRQQTGHKVAK</sequence>
<comment type="caution">
    <text evidence="1">The sequence shown here is derived from an EMBL/GenBank/DDBJ whole genome shotgun (WGS) entry which is preliminary data.</text>
</comment>
<dbReference type="RefSeq" id="WP_259095983.1">
    <property type="nucleotide sequence ID" value="NZ_CP130454.1"/>
</dbReference>
<protein>
    <submittedName>
        <fullName evidence="1">Uncharacterized protein</fullName>
    </submittedName>
</protein>
<organism evidence="1 2">
    <name type="scientific">Candidatus Fervidibacter sacchari</name>
    <dbReference type="NCBI Taxonomy" id="1448929"/>
    <lineage>
        <taxon>Bacteria</taxon>
        <taxon>Candidatus Fervidibacterota</taxon>
        <taxon>Candidatus Fervidibacter</taxon>
    </lineage>
</organism>
<gene>
    <name evidence="1" type="ORF">M2350_001921</name>
</gene>
<reference evidence="1 2" key="1">
    <citation type="submission" date="2022-08" db="EMBL/GenBank/DDBJ databases">
        <title>Bacterial and archaeal communities from various locations to study Microbial Dark Matter (Phase II).</title>
        <authorList>
            <person name="Stepanauskas R."/>
        </authorList>
    </citation>
    <scope>NUCLEOTIDE SEQUENCE [LARGE SCALE GENOMIC DNA]</scope>
    <source>
        <strain evidence="1 2">PD1</strain>
    </source>
</reference>